<dbReference type="AlphaFoldDB" id="A0AAQ4EZV5"/>
<evidence type="ECO:0000313" key="2">
    <source>
        <dbReference type="Proteomes" id="UP001321473"/>
    </source>
</evidence>
<name>A0AAQ4EZV5_AMBAM</name>
<gene>
    <name evidence="1" type="ORF">V5799_018319</name>
</gene>
<keyword evidence="2" id="KW-1185">Reference proteome</keyword>
<protein>
    <submittedName>
        <fullName evidence="1">Uncharacterized protein</fullName>
    </submittedName>
</protein>
<sequence>MEWCCSLARRYAQGVGCIVVRQYCGAVSVHTGDLAVGRPFPNLLSFLSEWSVFLKLNKTKSRRQACHVW</sequence>
<organism evidence="1 2">
    <name type="scientific">Amblyomma americanum</name>
    <name type="common">Lone star tick</name>
    <dbReference type="NCBI Taxonomy" id="6943"/>
    <lineage>
        <taxon>Eukaryota</taxon>
        <taxon>Metazoa</taxon>
        <taxon>Ecdysozoa</taxon>
        <taxon>Arthropoda</taxon>
        <taxon>Chelicerata</taxon>
        <taxon>Arachnida</taxon>
        <taxon>Acari</taxon>
        <taxon>Parasitiformes</taxon>
        <taxon>Ixodida</taxon>
        <taxon>Ixodoidea</taxon>
        <taxon>Ixodidae</taxon>
        <taxon>Amblyomminae</taxon>
        <taxon>Amblyomma</taxon>
    </lineage>
</organism>
<proteinExistence type="predicted"/>
<dbReference type="EMBL" id="JARKHS020008974">
    <property type="protein sequence ID" value="KAK8780340.1"/>
    <property type="molecule type" value="Genomic_DNA"/>
</dbReference>
<accession>A0AAQ4EZV5</accession>
<dbReference type="Proteomes" id="UP001321473">
    <property type="component" value="Unassembled WGS sequence"/>
</dbReference>
<reference evidence="1 2" key="1">
    <citation type="journal article" date="2023" name="Arcadia Sci">
        <title>De novo assembly of a long-read Amblyomma americanum tick genome.</title>
        <authorList>
            <person name="Chou S."/>
            <person name="Poskanzer K.E."/>
            <person name="Rollins M."/>
            <person name="Thuy-Boun P.S."/>
        </authorList>
    </citation>
    <scope>NUCLEOTIDE SEQUENCE [LARGE SCALE GENOMIC DNA]</scope>
    <source>
        <strain evidence="1">F_SG_1</strain>
        <tissue evidence="1">Salivary glands</tissue>
    </source>
</reference>
<evidence type="ECO:0000313" key="1">
    <source>
        <dbReference type="EMBL" id="KAK8780340.1"/>
    </source>
</evidence>
<comment type="caution">
    <text evidence="1">The sequence shown here is derived from an EMBL/GenBank/DDBJ whole genome shotgun (WGS) entry which is preliminary data.</text>
</comment>